<dbReference type="Gene3D" id="3.40.250.10">
    <property type="entry name" value="Rhodanese-like domain"/>
    <property type="match status" value="2"/>
</dbReference>
<keyword evidence="2" id="KW-0677">Repeat</keyword>
<dbReference type="Pfam" id="PF00581">
    <property type="entry name" value="Rhodanese"/>
    <property type="match status" value="2"/>
</dbReference>
<keyword evidence="5" id="KW-1185">Reference proteome</keyword>
<dbReference type="PROSITE" id="PS50206">
    <property type="entry name" value="RHODANESE_3"/>
    <property type="match status" value="2"/>
</dbReference>
<reference evidence="4 5" key="1">
    <citation type="submission" date="2021-02" db="EMBL/GenBank/DDBJ databases">
        <title>De Novo genome assembly of isolated myxobacteria.</title>
        <authorList>
            <person name="Stevens D.C."/>
        </authorList>
    </citation>
    <scope>NUCLEOTIDE SEQUENCE [LARGE SCALE GENOMIC DNA]</scope>
    <source>
        <strain evidence="5">SCPEA02</strain>
    </source>
</reference>
<evidence type="ECO:0000313" key="5">
    <source>
        <dbReference type="Proteomes" id="UP000662747"/>
    </source>
</evidence>
<dbReference type="Proteomes" id="UP000662747">
    <property type="component" value="Chromosome"/>
</dbReference>
<organism evidence="4 5">
    <name type="scientific">Pyxidicoccus parkwayensis</name>
    <dbReference type="NCBI Taxonomy" id="2813578"/>
    <lineage>
        <taxon>Bacteria</taxon>
        <taxon>Pseudomonadati</taxon>
        <taxon>Myxococcota</taxon>
        <taxon>Myxococcia</taxon>
        <taxon>Myxococcales</taxon>
        <taxon>Cystobacterineae</taxon>
        <taxon>Myxococcaceae</taxon>
        <taxon>Pyxidicoccus</taxon>
    </lineage>
</organism>
<dbReference type="SMART" id="SM00450">
    <property type="entry name" value="RHOD"/>
    <property type="match status" value="2"/>
</dbReference>
<evidence type="ECO:0000256" key="1">
    <source>
        <dbReference type="ARBA" id="ARBA00022679"/>
    </source>
</evidence>
<dbReference type="PANTHER" id="PTHR11364:SF27">
    <property type="entry name" value="SULFURTRANSFERASE"/>
    <property type="match status" value="1"/>
</dbReference>
<proteinExistence type="predicted"/>
<feature type="domain" description="Rhodanese" evidence="3">
    <location>
        <begin position="41"/>
        <end position="139"/>
    </location>
</feature>
<dbReference type="EMBL" id="CP071090">
    <property type="protein sequence ID" value="QSQ26149.1"/>
    <property type="molecule type" value="Genomic_DNA"/>
</dbReference>
<gene>
    <name evidence="4" type="ORF">JY651_14975</name>
</gene>
<dbReference type="InterPro" id="IPR036873">
    <property type="entry name" value="Rhodanese-like_dom_sf"/>
</dbReference>
<dbReference type="InterPro" id="IPR001763">
    <property type="entry name" value="Rhodanese-like_dom"/>
</dbReference>
<dbReference type="InterPro" id="IPR045078">
    <property type="entry name" value="TST/MPST-like"/>
</dbReference>
<dbReference type="PANTHER" id="PTHR11364">
    <property type="entry name" value="THIOSULFATE SULFERTANSFERASE"/>
    <property type="match status" value="1"/>
</dbReference>
<keyword evidence="1" id="KW-0808">Transferase</keyword>
<protein>
    <submittedName>
        <fullName evidence="4">Sulfurtransferase</fullName>
    </submittedName>
</protein>
<feature type="domain" description="Rhodanese" evidence="3">
    <location>
        <begin position="170"/>
        <end position="279"/>
    </location>
</feature>
<evidence type="ECO:0000313" key="4">
    <source>
        <dbReference type="EMBL" id="QSQ26149.1"/>
    </source>
</evidence>
<dbReference type="CDD" id="cd01448">
    <property type="entry name" value="TST_Repeat_1"/>
    <property type="match status" value="1"/>
</dbReference>
<accession>A0ABX7P6P7</accession>
<name>A0ABX7P6P7_9BACT</name>
<sequence length="283" mass="30465">MTDASFPTVIISVPELQAMRGDPRLVVLEVKMKPVGVAATSAPESAPARIPGAHVFDLDGAFSDHAQSLPHMMPAPSDFEREARRLGVNRDSLVVVYDRVGLYSSPRAWWMFKAMGHAQVAVLDGGLPAWIEAGHPTSTDAAHIAREGDFVAKPVGNAFCDAETVERALNDANYAVLDARSQGRFEGRDPEPRAGLRQGHMPNAVNLPFMDVQVKGHAKSPSELKALFESKVGSRRKLVFSCGSSVTACVDALAATLAGYSDIQVYDGSWSEWGLPSRRSVVP</sequence>
<evidence type="ECO:0000259" key="3">
    <source>
        <dbReference type="PROSITE" id="PS50206"/>
    </source>
</evidence>
<evidence type="ECO:0000256" key="2">
    <source>
        <dbReference type="ARBA" id="ARBA00022737"/>
    </source>
</evidence>
<dbReference type="SUPFAM" id="SSF52821">
    <property type="entry name" value="Rhodanese/Cell cycle control phosphatase"/>
    <property type="match status" value="2"/>
</dbReference>
<dbReference type="RefSeq" id="WP_206727699.1">
    <property type="nucleotide sequence ID" value="NZ_CP071090.1"/>
</dbReference>
<dbReference type="CDD" id="cd01449">
    <property type="entry name" value="TST_Repeat_2"/>
    <property type="match status" value="1"/>
</dbReference>